<dbReference type="Proteomes" id="UP000284842">
    <property type="component" value="Unassembled WGS sequence"/>
</dbReference>
<keyword evidence="2" id="KW-1185">Reference proteome</keyword>
<gene>
    <name evidence="1" type="ORF">CVT24_012103</name>
</gene>
<comment type="caution">
    <text evidence="1">The sequence shown here is derived from an EMBL/GenBank/DDBJ whole genome shotgun (WGS) entry which is preliminary data.</text>
</comment>
<evidence type="ECO:0000313" key="1">
    <source>
        <dbReference type="EMBL" id="PPQ82983.1"/>
    </source>
</evidence>
<protein>
    <submittedName>
        <fullName evidence="1">Uncharacterized protein</fullName>
    </submittedName>
</protein>
<accession>A0A409WWT2</accession>
<evidence type="ECO:0000313" key="2">
    <source>
        <dbReference type="Proteomes" id="UP000284842"/>
    </source>
</evidence>
<dbReference type="EMBL" id="NHTK01005086">
    <property type="protein sequence ID" value="PPQ82983.1"/>
    <property type="molecule type" value="Genomic_DNA"/>
</dbReference>
<dbReference type="AlphaFoldDB" id="A0A409WWT2"/>
<sequence length="672" mass="77803">MPQQSSAIRNHIFPADVEFVEFGPNDPSHSKVPWAMEEWESSYPIFLPEIFIQHLDSNSPLSPTEYNLAKEIKNATCLAIHEDEKEIQSLYNQIERLKTRCEFNKKAVNAYDVVLSPFRRVQLPEDVLHGIVLHFRPTEYPTHDDNIPFPVYMSPKLHTPTILAQTSTVWRSTILNAPSLWQFLCIDCDEWFNLDLQPLIRRIQHFEALSRSLPLVIQLNDDTRDCRHGYDHKIDRDQNGLLMVLDWIMMTWSSERLTKLLIQSYSIAEVLDAFIDYRNGKNGEIKLPTVNSVMLLHSERYPQRRDRIYTVNADQRTQALSELFPNMRHFWLGNQVTLSQFFNVPNELDVLKSFLNRKQLSGLTTLFLEDRLGFAEWTAILMACPRLEWASVTCRHDFKPTSTTTSTFPLVRSDLKTLFLKVDGYASLLFRHIEDYLEFSRLTFLRLEVDTEIDKSSLSSNIFPCLQTLQLYCSGRGYHGSFFLPFRLPHIQTFLASTPSITHISFASYFHPNISEIYNFIKHREASVLPNLQFLDVGYGWQGHDRHVPEPEAARVVSSLCISLTHSFLGLPVTTQQSSAQAIEPVFPHIGKLDAIKHRVRMAIDAKLQDMALDHRKARSTVLDLEQQLRRDHSLDITLEVVQQGDSEHSPYPLISDAPYQMPFKDWCRGHF</sequence>
<organism evidence="1 2">
    <name type="scientific">Panaeolus cyanescens</name>
    <dbReference type="NCBI Taxonomy" id="181874"/>
    <lineage>
        <taxon>Eukaryota</taxon>
        <taxon>Fungi</taxon>
        <taxon>Dikarya</taxon>
        <taxon>Basidiomycota</taxon>
        <taxon>Agaricomycotina</taxon>
        <taxon>Agaricomycetes</taxon>
        <taxon>Agaricomycetidae</taxon>
        <taxon>Agaricales</taxon>
        <taxon>Agaricineae</taxon>
        <taxon>Galeropsidaceae</taxon>
        <taxon>Panaeolus</taxon>
    </lineage>
</organism>
<proteinExistence type="predicted"/>
<name>A0A409WWT2_9AGAR</name>
<dbReference type="InParanoid" id="A0A409WWT2"/>
<reference evidence="1 2" key="1">
    <citation type="journal article" date="2018" name="Evol. Lett.">
        <title>Horizontal gene cluster transfer increased hallucinogenic mushroom diversity.</title>
        <authorList>
            <person name="Reynolds H.T."/>
            <person name="Vijayakumar V."/>
            <person name="Gluck-Thaler E."/>
            <person name="Korotkin H.B."/>
            <person name="Matheny P.B."/>
            <person name="Slot J.C."/>
        </authorList>
    </citation>
    <scope>NUCLEOTIDE SEQUENCE [LARGE SCALE GENOMIC DNA]</scope>
    <source>
        <strain evidence="1 2">2629</strain>
    </source>
</reference>